<feature type="transmembrane region" description="Helical" evidence="10">
    <location>
        <begin position="185"/>
        <end position="207"/>
    </location>
</feature>
<keyword evidence="6 10" id="KW-1133">Transmembrane helix</keyword>
<dbReference type="Proteomes" id="UP000018296">
    <property type="component" value="Unassembled WGS sequence"/>
</dbReference>
<feature type="transmembrane region" description="Helical" evidence="10">
    <location>
        <begin position="288"/>
        <end position="308"/>
    </location>
</feature>
<dbReference type="InterPro" id="IPR000537">
    <property type="entry name" value="UbiA_prenyltransferase"/>
</dbReference>
<dbReference type="EC" id="2.5.1.141" evidence="10"/>
<protein>
    <recommendedName>
        <fullName evidence="10">Protoheme IX farnesyltransferase</fullName>
        <ecNumber evidence="10">2.5.1.141</ecNumber>
    </recommendedName>
    <alternativeName>
        <fullName evidence="10">Heme B farnesyltransferase</fullName>
    </alternativeName>
    <alternativeName>
        <fullName evidence="10">Heme O synthase</fullName>
    </alternativeName>
</protein>
<evidence type="ECO:0000256" key="5">
    <source>
        <dbReference type="ARBA" id="ARBA00022692"/>
    </source>
</evidence>
<comment type="function">
    <text evidence="10">Converts heme B (protoheme IX) to heme O by substitution of the vinyl group on carbon 2 of heme B porphyrin ring with a hydroxyethyl farnesyl side group.</text>
</comment>
<comment type="catalytic activity">
    <reaction evidence="9 10">
        <text>heme b + (2E,6E)-farnesyl diphosphate + H2O = Fe(II)-heme o + diphosphate</text>
        <dbReference type="Rhea" id="RHEA:28070"/>
        <dbReference type="ChEBI" id="CHEBI:15377"/>
        <dbReference type="ChEBI" id="CHEBI:33019"/>
        <dbReference type="ChEBI" id="CHEBI:60344"/>
        <dbReference type="ChEBI" id="CHEBI:60530"/>
        <dbReference type="ChEBI" id="CHEBI:175763"/>
        <dbReference type="EC" id="2.5.1.141"/>
    </reaction>
</comment>
<dbReference type="PROSITE" id="PS00943">
    <property type="entry name" value="UBIA"/>
    <property type="match status" value="1"/>
</dbReference>
<evidence type="ECO:0000256" key="6">
    <source>
        <dbReference type="ARBA" id="ARBA00022989"/>
    </source>
</evidence>
<organism evidence="11 12">
    <name type="scientific">Sporolactobacillus laevolacticus DSM 442</name>
    <dbReference type="NCBI Taxonomy" id="1395513"/>
    <lineage>
        <taxon>Bacteria</taxon>
        <taxon>Bacillati</taxon>
        <taxon>Bacillota</taxon>
        <taxon>Bacilli</taxon>
        <taxon>Bacillales</taxon>
        <taxon>Sporolactobacillaceae</taxon>
        <taxon>Sporolactobacillus</taxon>
    </lineage>
</organism>
<evidence type="ECO:0000256" key="4">
    <source>
        <dbReference type="ARBA" id="ARBA00022679"/>
    </source>
</evidence>
<evidence type="ECO:0000256" key="2">
    <source>
        <dbReference type="ARBA" id="ARBA00004919"/>
    </source>
</evidence>
<dbReference type="FunFam" id="1.10.357.140:FF:000001">
    <property type="entry name" value="Protoheme IX farnesyltransferase"/>
    <property type="match status" value="1"/>
</dbReference>
<comment type="pathway">
    <text evidence="2 10">Porphyrin-containing compound metabolism; heme O biosynthesis; heme O from protoheme: step 1/1.</text>
</comment>
<dbReference type="PATRIC" id="fig|1395513.3.peg.711"/>
<dbReference type="CDD" id="cd13957">
    <property type="entry name" value="PT_UbiA_Cox10"/>
    <property type="match status" value="1"/>
</dbReference>
<dbReference type="GO" id="GO:0008495">
    <property type="term" value="F:protoheme IX farnesyltransferase activity"/>
    <property type="evidence" value="ECO:0007669"/>
    <property type="project" value="UniProtKB-UniRule"/>
</dbReference>
<comment type="subunit">
    <text evidence="10">Interacts with CtaA.</text>
</comment>
<accession>V6J1Z5</accession>
<dbReference type="InterPro" id="IPR044878">
    <property type="entry name" value="UbiA_sf"/>
</dbReference>
<comment type="miscellaneous">
    <text evidence="10">Carbon 2 of the heme B porphyrin ring is defined according to the Fischer nomenclature.</text>
</comment>
<feature type="transmembrane region" description="Helical" evidence="10">
    <location>
        <begin position="107"/>
        <end position="128"/>
    </location>
</feature>
<proteinExistence type="inferred from homology"/>
<evidence type="ECO:0000256" key="10">
    <source>
        <dbReference type="HAMAP-Rule" id="MF_00154"/>
    </source>
</evidence>
<dbReference type="Pfam" id="PF01040">
    <property type="entry name" value="UbiA"/>
    <property type="match status" value="1"/>
</dbReference>
<evidence type="ECO:0000256" key="3">
    <source>
        <dbReference type="ARBA" id="ARBA00022475"/>
    </source>
</evidence>
<evidence type="ECO:0000313" key="11">
    <source>
        <dbReference type="EMBL" id="EST13161.1"/>
    </source>
</evidence>
<dbReference type="HAMAP" id="MF_00154">
    <property type="entry name" value="CyoE_CtaB"/>
    <property type="match status" value="1"/>
</dbReference>
<dbReference type="NCBIfam" id="TIGR01473">
    <property type="entry name" value="cyoE_ctaB"/>
    <property type="match status" value="1"/>
</dbReference>
<comment type="similarity">
    <text evidence="10">Belongs to the UbiA prenyltransferase family. Protoheme IX farnesyltransferase subfamily.</text>
</comment>
<keyword evidence="12" id="KW-1185">Reference proteome</keyword>
<feature type="transmembrane region" description="Helical" evidence="10">
    <location>
        <begin position="159"/>
        <end position="179"/>
    </location>
</feature>
<dbReference type="PANTHER" id="PTHR43448">
    <property type="entry name" value="PROTOHEME IX FARNESYLTRANSFERASE, MITOCHONDRIAL"/>
    <property type="match status" value="1"/>
</dbReference>
<dbReference type="InterPro" id="IPR030470">
    <property type="entry name" value="UbiA_prenylTrfase_CS"/>
</dbReference>
<comment type="subcellular location">
    <subcellularLocation>
        <location evidence="1 10">Cell membrane</location>
        <topology evidence="1 10">Multi-pass membrane protein</topology>
    </subcellularLocation>
</comment>
<feature type="transmembrane region" description="Helical" evidence="10">
    <location>
        <begin position="247"/>
        <end position="276"/>
    </location>
</feature>
<sequence>MKIIGPNDQAMEAGNVPSAWSRLVRDVLTTVKIGIVNSNLMTAFTGVWLALYMTQEDFWTDAVPVLFVLIGTALVIAGGCSLNNFIDRDIDPLMERTHERPSATGKLRGKTVLIMGLTLSVTGLLALLAASVTAAAFGLLGLLVYVLVYTMWLKRSHSMNTVIGSVAGAVPPLIGWAAIDPSLNSPIPWVLFLILFLWQPPHFLALAMKRVEEYRRAGIPMLPVVAGFEITKRQMIFYVSVLVPVSLLLYFLGLVYVICALALGFTWLGIAIYGLVAKDTMKWAKMMFVFSLNYMTLLFIIMIVSTFFN</sequence>
<comment type="caution">
    <text evidence="11">The sequence shown here is derived from an EMBL/GenBank/DDBJ whole genome shotgun (WGS) entry which is preliminary data.</text>
</comment>
<name>V6J1Z5_9BACL</name>
<keyword evidence="8 10" id="KW-0472">Membrane</keyword>
<feature type="transmembrane region" description="Helical" evidence="10">
    <location>
        <begin position="134"/>
        <end position="152"/>
    </location>
</feature>
<keyword evidence="4 10" id="KW-0808">Transferase</keyword>
<keyword evidence="5 10" id="KW-0812">Transmembrane</keyword>
<dbReference type="Gene3D" id="1.10.357.140">
    <property type="entry name" value="UbiA prenyltransferase"/>
    <property type="match status" value="1"/>
</dbReference>
<keyword evidence="7 10" id="KW-0350">Heme biosynthesis</keyword>
<feature type="transmembrane region" description="Helical" evidence="10">
    <location>
        <begin position="31"/>
        <end position="53"/>
    </location>
</feature>
<dbReference type="UniPathway" id="UPA00834">
    <property type="reaction ID" value="UER00712"/>
</dbReference>
<dbReference type="RefSeq" id="WP_023509007.1">
    <property type="nucleotide sequence ID" value="NZ_AWTC01000002.1"/>
</dbReference>
<dbReference type="eggNOG" id="COG0109">
    <property type="taxonomic scope" value="Bacteria"/>
</dbReference>
<feature type="transmembrane region" description="Helical" evidence="10">
    <location>
        <begin position="65"/>
        <end position="86"/>
    </location>
</feature>
<reference evidence="11 12" key="1">
    <citation type="journal article" date="2013" name="Genome Announc.">
        <title>Genome Sequence of Sporolactobacillus laevolacticus DSM442, an Efficient Polymer-Grade D-Lactate Producer from Agricultural Waste Cottonseed as a Nitrogen Source.</title>
        <authorList>
            <person name="Wang H."/>
            <person name="Wang L."/>
            <person name="Ju J."/>
            <person name="Yu B."/>
            <person name="Ma Y."/>
        </authorList>
    </citation>
    <scope>NUCLEOTIDE SEQUENCE [LARGE SCALE GENOMIC DNA]</scope>
    <source>
        <strain evidence="11 12">DSM 442</strain>
    </source>
</reference>
<keyword evidence="3 10" id="KW-1003">Cell membrane</keyword>
<gene>
    <name evidence="10" type="primary">ctaB</name>
    <name evidence="11" type="ORF">P343_03500</name>
</gene>
<evidence type="ECO:0000256" key="8">
    <source>
        <dbReference type="ARBA" id="ARBA00023136"/>
    </source>
</evidence>
<dbReference type="InterPro" id="IPR006369">
    <property type="entry name" value="Protohaem_IX_farnesylTrfase"/>
</dbReference>
<dbReference type="GO" id="GO:0048034">
    <property type="term" value="P:heme O biosynthetic process"/>
    <property type="evidence" value="ECO:0007669"/>
    <property type="project" value="UniProtKB-UniRule"/>
</dbReference>
<evidence type="ECO:0000313" key="12">
    <source>
        <dbReference type="Proteomes" id="UP000018296"/>
    </source>
</evidence>
<evidence type="ECO:0000256" key="1">
    <source>
        <dbReference type="ARBA" id="ARBA00004651"/>
    </source>
</evidence>
<dbReference type="OrthoDB" id="9814417at2"/>
<dbReference type="GO" id="GO:0005886">
    <property type="term" value="C:plasma membrane"/>
    <property type="evidence" value="ECO:0007669"/>
    <property type="project" value="UniProtKB-SubCell"/>
</dbReference>
<evidence type="ECO:0000256" key="9">
    <source>
        <dbReference type="ARBA" id="ARBA00047690"/>
    </source>
</evidence>
<dbReference type="AlphaFoldDB" id="V6J1Z5"/>
<dbReference type="STRING" id="1395513.P343_03500"/>
<dbReference type="PANTHER" id="PTHR43448:SF2">
    <property type="entry name" value="PROTOHEME IX FARNESYLTRANSFERASE, MITOCHONDRIAL"/>
    <property type="match status" value="1"/>
</dbReference>
<evidence type="ECO:0000256" key="7">
    <source>
        <dbReference type="ARBA" id="ARBA00023133"/>
    </source>
</evidence>
<dbReference type="EMBL" id="AWTC01000002">
    <property type="protein sequence ID" value="EST13161.1"/>
    <property type="molecule type" value="Genomic_DNA"/>
</dbReference>